<dbReference type="PANTHER" id="PTHR33529">
    <property type="entry name" value="SLR0882 PROTEIN-RELATED"/>
    <property type="match status" value="1"/>
</dbReference>
<dbReference type="Proteomes" id="UP001228113">
    <property type="component" value="Chromosome"/>
</dbReference>
<feature type="transmembrane region" description="Helical" evidence="6">
    <location>
        <begin position="272"/>
        <end position="291"/>
    </location>
</feature>
<feature type="transmembrane region" description="Helical" evidence="6">
    <location>
        <begin position="426"/>
        <end position="447"/>
    </location>
</feature>
<sequence length="740" mass="81611">MRSTILRYLLKAWTLPFLGALIFYGGLLMAYEVVGVSKEIFAMGAPFRWLVPLLALSLPDNLGLVLPMASVLGGLMGMQHLSEGSEMVAAQGLGVGMRALVKPWLILAGILLVLASANAHLVVPWANATQRGAQNQMLEEARTRFLRPGSAPWFPPSAPGDAVWMAPDGQVHLMEVNRDTVQHLVARSLEWSPGEGTGGNATISLTLKDLKGSVFHRKDQSIVHMQEAEHRYAFSAPQAPRLLKPTDARYMTTPQLLAQPGFETTVEFIRRLSLPVASCGLLLLGVALGLGHPRFQKGGAILKSLGVILVYYLMLKYFENQILSAKSTALFPRFALLALPWIFLGAGLLLLRRRLHPHQANRIYRFLPMKAVLRLEAFGQECSKTCWSSLRKPLDKFKMSLEAKRSARPSRGVLARWTRGLWWRNWGGVMGTFLALSLLIEYASLAGDLAKNKVSILIFFKYWVWNLPPFLSVVLPLAFLLGGVLSLSDAAVSREWVALRAGGASLVQWCRSGWRAWGGVLILTFVLQVLVAPFAYRQQDRLYHQILARPTSEYKSKPWLHLGATGVVWHLEGNLRWGFPLKPAGEAPVLLCWSRGEARSAALPWGGLTWVDGPMASRLFPSEALRRSSYAEDTATLDLVSWQAWAPDPERATILWTRLLNWLAGPVLLFAMLPYAFPSPRGGRGTALGLSLVAGLVFMGLQALFSGAAKAGDLPAAWGVLCPILLLFGFGLLRLERLRT</sequence>
<feature type="transmembrane region" description="Helical" evidence="6">
    <location>
        <begin position="300"/>
        <end position="318"/>
    </location>
</feature>
<evidence type="ECO:0000256" key="3">
    <source>
        <dbReference type="ARBA" id="ARBA00022692"/>
    </source>
</evidence>
<evidence type="ECO:0000256" key="6">
    <source>
        <dbReference type="SAM" id="Phobius"/>
    </source>
</evidence>
<evidence type="ECO:0000256" key="5">
    <source>
        <dbReference type="ARBA" id="ARBA00023136"/>
    </source>
</evidence>
<evidence type="ECO:0000256" key="4">
    <source>
        <dbReference type="ARBA" id="ARBA00022989"/>
    </source>
</evidence>
<feature type="transmembrane region" description="Helical" evidence="6">
    <location>
        <begin position="51"/>
        <end position="75"/>
    </location>
</feature>
<dbReference type="AlphaFoldDB" id="A0AA48GZ16"/>
<gene>
    <name evidence="7" type="ORF">METESE_19830</name>
</gene>
<accession>A0AA48GZ16</accession>
<feature type="transmembrane region" description="Helical" evidence="6">
    <location>
        <begin position="689"/>
        <end position="709"/>
    </location>
</feature>
<evidence type="ECO:0008006" key="9">
    <source>
        <dbReference type="Google" id="ProtNLM"/>
    </source>
</evidence>
<dbReference type="Pfam" id="PF03739">
    <property type="entry name" value="LptF_LptG"/>
    <property type="match status" value="3"/>
</dbReference>
<evidence type="ECO:0000256" key="2">
    <source>
        <dbReference type="ARBA" id="ARBA00022475"/>
    </source>
</evidence>
<dbReference type="GO" id="GO:0015920">
    <property type="term" value="P:lipopolysaccharide transport"/>
    <property type="evidence" value="ECO:0007669"/>
    <property type="project" value="TreeGrafter"/>
</dbReference>
<organism evidence="7 8">
    <name type="scientific">Mesoterricola sediminis</name>
    <dbReference type="NCBI Taxonomy" id="2927980"/>
    <lineage>
        <taxon>Bacteria</taxon>
        <taxon>Pseudomonadati</taxon>
        <taxon>Acidobacteriota</taxon>
        <taxon>Holophagae</taxon>
        <taxon>Holophagales</taxon>
        <taxon>Holophagaceae</taxon>
        <taxon>Mesoterricola</taxon>
    </lineage>
</organism>
<keyword evidence="3 6" id="KW-0812">Transmembrane</keyword>
<feature type="transmembrane region" description="Helical" evidence="6">
    <location>
        <begin position="513"/>
        <end position="536"/>
    </location>
</feature>
<keyword evidence="2" id="KW-1003">Cell membrane</keyword>
<feature type="transmembrane region" description="Helical" evidence="6">
    <location>
        <begin position="330"/>
        <end position="351"/>
    </location>
</feature>
<feature type="transmembrane region" description="Helical" evidence="6">
    <location>
        <begin position="659"/>
        <end position="677"/>
    </location>
</feature>
<feature type="transmembrane region" description="Helical" evidence="6">
    <location>
        <begin position="12"/>
        <end position="31"/>
    </location>
</feature>
<feature type="transmembrane region" description="Helical" evidence="6">
    <location>
        <begin position="104"/>
        <end position="126"/>
    </location>
</feature>
<dbReference type="PANTHER" id="PTHR33529:SF2">
    <property type="entry name" value="LIPOPOLYSACCHARIDE EXPORT SYSTEM PERMEASE PROTEIN LPTG"/>
    <property type="match status" value="1"/>
</dbReference>
<evidence type="ECO:0000313" key="7">
    <source>
        <dbReference type="EMBL" id="BDU77025.1"/>
    </source>
</evidence>
<feature type="transmembrane region" description="Helical" evidence="6">
    <location>
        <begin position="467"/>
        <end position="492"/>
    </location>
</feature>
<evidence type="ECO:0000313" key="8">
    <source>
        <dbReference type="Proteomes" id="UP001228113"/>
    </source>
</evidence>
<comment type="subcellular location">
    <subcellularLocation>
        <location evidence="1">Cell membrane</location>
        <topology evidence="1">Multi-pass membrane protein</topology>
    </subcellularLocation>
</comment>
<dbReference type="RefSeq" id="WP_316410068.1">
    <property type="nucleotide sequence ID" value="NZ_AP027081.1"/>
</dbReference>
<evidence type="ECO:0000256" key="1">
    <source>
        <dbReference type="ARBA" id="ARBA00004651"/>
    </source>
</evidence>
<dbReference type="InterPro" id="IPR005495">
    <property type="entry name" value="LptG/LptF_permease"/>
</dbReference>
<dbReference type="KEGG" id="msea:METESE_19830"/>
<keyword evidence="8" id="KW-1185">Reference proteome</keyword>
<dbReference type="EMBL" id="AP027081">
    <property type="protein sequence ID" value="BDU77025.1"/>
    <property type="molecule type" value="Genomic_DNA"/>
</dbReference>
<keyword evidence="5 6" id="KW-0472">Membrane</keyword>
<feature type="transmembrane region" description="Helical" evidence="6">
    <location>
        <begin position="715"/>
        <end position="735"/>
    </location>
</feature>
<dbReference type="GO" id="GO:0043190">
    <property type="term" value="C:ATP-binding cassette (ABC) transporter complex"/>
    <property type="evidence" value="ECO:0007669"/>
    <property type="project" value="TreeGrafter"/>
</dbReference>
<protein>
    <recommendedName>
        <fullName evidence="9">Lipopolysaccharide export system permease protein</fullName>
    </recommendedName>
</protein>
<keyword evidence="4 6" id="KW-1133">Transmembrane helix</keyword>
<proteinExistence type="predicted"/>
<name>A0AA48GZ16_9BACT</name>
<reference evidence="7" key="1">
    <citation type="journal article" date="2023" name="Int. J. Syst. Evol. Microbiol.">
        <title>Mesoterricola silvestris gen. nov., sp. nov., Mesoterricola sediminis sp. nov., Geothrix oryzae sp. nov., Geothrix edaphica sp. nov., Geothrix rubra sp. nov., and Geothrix limicola sp. nov., six novel members of Acidobacteriota isolated from soils.</title>
        <authorList>
            <person name="Itoh H."/>
            <person name="Sugisawa Y."/>
            <person name="Mise K."/>
            <person name="Xu Z."/>
            <person name="Kuniyasu M."/>
            <person name="Ushijima N."/>
            <person name="Kawano K."/>
            <person name="Kobayashi E."/>
            <person name="Shiratori Y."/>
            <person name="Masuda Y."/>
            <person name="Senoo K."/>
        </authorList>
    </citation>
    <scope>NUCLEOTIDE SEQUENCE</scope>
    <source>
        <strain evidence="7">W786</strain>
    </source>
</reference>